<keyword evidence="13" id="KW-1185">Reference proteome</keyword>
<dbReference type="RefSeq" id="WP_007782651.1">
    <property type="nucleotide sequence ID" value="NZ_CM001441.1"/>
</dbReference>
<dbReference type="SUPFAM" id="SSF90123">
    <property type="entry name" value="ABC transporter transmembrane region"/>
    <property type="match status" value="1"/>
</dbReference>
<keyword evidence="6 12" id="KW-0067">ATP-binding</keyword>
<dbReference type="InterPro" id="IPR036640">
    <property type="entry name" value="ABC1_TM_sf"/>
</dbReference>
<gene>
    <name evidence="12" type="ORF">DesyoDRAFT_2122</name>
</gene>
<dbReference type="CDD" id="cd18584">
    <property type="entry name" value="ABC_6TM_AarD_CydD"/>
    <property type="match status" value="1"/>
</dbReference>
<dbReference type="HOGENOM" id="CLU_000604_84_9_9"/>
<evidence type="ECO:0000256" key="9">
    <source>
        <dbReference type="SAM" id="Phobius"/>
    </source>
</evidence>
<evidence type="ECO:0000256" key="8">
    <source>
        <dbReference type="ARBA" id="ARBA00023136"/>
    </source>
</evidence>
<dbReference type="InterPro" id="IPR039421">
    <property type="entry name" value="Type_1_exporter"/>
</dbReference>
<dbReference type="STRING" id="768710.DesyoDRAFT_2122"/>
<evidence type="ECO:0000313" key="12">
    <source>
        <dbReference type="EMBL" id="EHQ89209.1"/>
    </source>
</evidence>
<evidence type="ECO:0000256" key="6">
    <source>
        <dbReference type="ARBA" id="ARBA00022840"/>
    </source>
</evidence>
<evidence type="ECO:0000256" key="4">
    <source>
        <dbReference type="ARBA" id="ARBA00022692"/>
    </source>
</evidence>
<feature type="transmembrane region" description="Helical" evidence="9">
    <location>
        <begin position="133"/>
        <end position="152"/>
    </location>
</feature>
<dbReference type="InterPro" id="IPR027417">
    <property type="entry name" value="P-loop_NTPase"/>
</dbReference>
<evidence type="ECO:0000256" key="5">
    <source>
        <dbReference type="ARBA" id="ARBA00022741"/>
    </source>
</evidence>
<evidence type="ECO:0000259" key="10">
    <source>
        <dbReference type="PROSITE" id="PS50893"/>
    </source>
</evidence>
<dbReference type="InterPro" id="IPR011527">
    <property type="entry name" value="ABC1_TM_dom"/>
</dbReference>
<feature type="transmembrane region" description="Helical" evidence="9">
    <location>
        <begin position="16"/>
        <end position="38"/>
    </location>
</feature>
<evidence type="ECO:0000256" key="7">
    <source>
        <dbReference type="ARBA" id="ARBA00022989"/>
    </source>
</evidence>
<dbReference type="InterPro" id="IPR017871">
    <property type="entry name" value="ABC_transporter-like_CS"/>
</dbReference>
<dbReference type="GO" id="GO:0042883">
    <property type="term" value="P:cysteine transport"/>
    <property type="evidence" value="ECO:0007669"/>
    <property type="project" value="InterPro"/>
</dbReference>
<dbReference type="InterPro" id="IPR003593">
    <property type="entry name" value="AAA+_ATPase"/>
</dbReference>
<dbReference type="SUPFAM" id="SSF52540">
    <property type="entry name" value="P-loop containing nucleoside triphosphate hydrolases"/>
    <property type="match status" value="1"/>
</dbReference>
<dbReference type="Gene3D" id="1.20.1560.10">
    <property type="entry name" value="ABC transporter type 1, transmembrane domain"/>
    <property type="match status" value="1"/>
</dbReference>
<reference evidence="12 13" key="1">
    <citation type="submission" date="2011-11" db="EMBL/GenBank/DDBJ databases">
        <title>The Noncontiguous Finished genome of Desulfosporosinus youngiae DSM 17734.</title>
        <authorList>
            <consortium name="US DOE Joint Genome Institute (JGI-PGF)"/>
            <person name="Lucas S."/>
            <person name="Han J."/>
            <person name="Lapidus A."/>
            <person name="Cheng J.-F."/>
            <person name="Goodwin L."/>
            <person name="Pitluck S."/>
            <person name="Peters L."/>
            <person name="Ovchinnikova G."/>
            <person name="Lu M."/>
            <person name="Land M.L."/>
            <person name="Hauser L."/>
            <person name="Pester M."/>
            <person name="Spring S."/>
            <person name="Ollivier B."/>
            <person name="Rattei T."/>
            <person name="Klenk H.-P."/>
            <person name="Wagner M."/>
            <person name="Loy A."/>
            <person name="Woyke T.J."/>
        </authorList>
    </citation>
    <scope>NUCLEOTIDE SEQUENCE [LARGE SCALE GENOMIC DNA]</scope>
    <source>
        <strain evidence="12 13">DSM 17734</strain>
    </source>
</reference>
<dbReference type="PROSITE" id="PS00211">
    <property type="entry name" value="ABC_TRANSPORTER_1"/>
    <property type="match status" value="1"/>
</dbReference>
<evidence type="ECO:0000259" key="11">
    <source>
        <dbReference type="PROSITE" id="PS50929"/>
    </source>
</evidence>
<dbReference type="NCBIfam" id="TIGR02857">
    <property type="entry name" value="CydD"/>
    <property type="match status" value="1"/>
</dbReference>
<name>H5XUQ2_9FIRM</name>
<dbReference type="PROSITE" id="PS50929">
    <property type="entry name" value="ABC_TM1F"/>
    <property type="match status" value="1"/>
</dbReference>
<keyword evidence="8 9" id="KW-0472">Membrane</keyword>
<keyword evidence="3" id="KW-1003">Cell membrane</keyword>
<dbReference type="GO" id="GO:0005886">
    <property type="term" value="C:plasma membrane"/>
    <property type="evidence" value="ECO:0007669"/>
    <property type="project" value="UniProtKB-SubCell"/>
</dbReference>
<dbReference type="InterPro" id="IPR014216">
    <property type="entry name" value="ABC_transptr_CydD"/>
</dbReference>
<keyword evidence="7 9" id="KW-1133">Transmembrane helix</keyword>
<dbReference type="FunFam" id="3.40.50.300:FF:000221">
    <property type="entry name" value="Multidrug ABC transporter ATP-binding protein"/>
    <property type="match status" value="1"/>
</dbReference>
<feature type="transmembrane region" description="Helical" evidence="9">
    <location>
        <begin position="158"/>
        <end position="180"/>
    </location>
</feature>
<dbReference type="EMBL" id="CM001441">
    <property type="protein sequence ID" value="EHQ89209.1"/>
    <property type="molecule type" value="Genomic_DNA"/>
</dbReference>
<feature type="domain" description="ABC transmembrane type-1" evidence="11">
    <location>
        <begin position="18"/>
        <end position="301"/>
    </location>
</feature>
<dbReference type="GO" id="GO:0140359">
    <property type="term" value="F:ABC-type transporter activity"/>
    <property type="evidence" value="ECO:0007669"/>
    <property type="project" value="InterPro"/>
</dbReference>
<dbReference type="AlphaFoldDB" id="H5XUQ2"/>
<protein>
    <submittedName>
        <fullName evidence="12">Cysteine export CydDC family ABC transporter permease subunit/ATP-binding protein CydD</fullName>
    </submittedName>
</protein>
<dbReference type="Proteomes" id="UP000005104">
    <property type="component" value="Chromosome"/>
</dbReference>
<dbReference type="OrthoDB" id="9771903at2"/>
<accession>H5XUQ2</accession>
<feature type="domain" description="ABC transporter" evidence="10">
    <location>
        <begin position="338"/>
        <end position="571"/>
    </location>
</feature>
<organism evidence="12 13">
    <name type="scientific">Desulfosporosinus youngiae DSM 17734</name>
    <dbReference type="NCBI Taxonomy" id="768710"/>
    <lineage>
        <taxon>Bacteria</taxon>
        <taxon>Bacillati</taxon>
        <taxon>Bacillota</taxon>
        <taxon>Clostridia</taxon>
        <taxon>Eubacteriales</taxon>
        <taxon>Desulfitobacteriaceae</taxon>
        <taxon>Desulfosporosinus</taxon>
    </lineage>
</organism>
<dbReference type="Pfam" id="PF00664">
    <property type="entry name" value="ABC_membrane"/>
    <property type="match status" value="1"/>
</dbReference>
<evidence type="ECO:0000313" key="13">
    <source>
        <dbReference type="Proteomes" id="UP000005104"/>
    </source>
</evidence>
<proteinExistence type="predicted"/>
<feature type="transmembrane region" description="Helical" evidence="9">
    <location>
        <begin position="54"/>
        <end position="72"/>
    </location>
</feature>
<dbReference type="GO" id="GO:0005524">
    <property type="term" value="F:ATP binding"/>
    <property type="evidence" value="ECO:0007669"/>
    <property type="project" value="UniProtKB-KW"/>
</dbReference>
<comment type="subcellular location">
    <subcellularLocation>
        <location evidence="1">Cell membrane</location>
        <topology evidence="1">Multi-pass membrane protein</topology>
    </subcellularLocation>
</comment>
<evidence type="ECO:0000256" key="3">
    <source>
        <dbReference type="ARBA" id="ARBA00022475"/>
    </source>
</evidence>
<sequence>MFNKRLVREGRPVRRLLFLTVGLGIGIALLAVAQAWFFSRVVAMVFLEGSTLKAVWSPLFMILGIIGLRAVLQWFSEICAHESASYIKTNLRKRLMNHILALGPLYARAERAGELITTAVEGIESLENYFSKYLPQLVLATGIPLLILGFVFPRDWESGLILLLTGPLIPIFMILIGKLAEKKSLQQWRQLSWMSAHFLDVLQGLTTLKVFGKSKAQAQVIERVSDSFRKSTLSVLRIAFLSALMLEFLATISTALVAVAIGLRLVNGTITYDTGLFLLLLAPEFYTPLRTLGLNFHAGLSGVNAAARIFVILDLPLVNELDGNDHNKVLSSDFQICFQQVSLTYREGELPALKEINLSINRGEKIALVGPSGGGKTSIAQLLLRFMKPSAGQVLVNGASLNTISAEKWREQIAYVPQNPHLFTGSIAENILIGRPAARFEEVVRAAQDALANEFILTLPDAYRTFLGEGGARLSGGQAQRIALARAFLKDAPLLILDEATSNLDLESEYLVQKALKRLLQERTAIIIAHRLETIYQADRILVIDQGQIAEEGSHEELLKMQGLYYQLLNNYRGESQ</sequence>
<dbReference type="eggNOG" id="COG4988">
    <property type="taxonomic scope" value="Bacteria"/>
</dbReference>
<evidence type="ECO:0000256" key="2">
    <source>
        <dbReference type="ARBA" id="ARBA00022448"/>
    </source>
</evidence>
<dbReference type="GO" id="GO:0016887">
    <property type="term" value="F:ATP hydrolysis activity"/>
    <property type="evidence" value="ECO:0007669"/>
    <property type="project" value="InterPro"/>
</dbReference>
<feature type="transmembrane region" description="Helical" evidence="9">
    <location>
        <begin position="238"/>
        <end position="263"/>
    </location>
</feature>
<dbReference type="PANTHER" id="PTHR24221:SF590">
    <property type="entry name" value="COMPONENT LINKED WITH THE ASSEMBLY OF CYTOCHROME' TRANSPORT TRANSMEMBRANE ATP-BINDING PROTEIN ABC TRANSPORTER CYDD-RELATED"/>
    <property type="match status" value="1"/>
</dbReference>
<dbReference type="Gene3D" id="3.40.50.300">
    <property type="entry name" value="P-loop containing nucleotide triphosphate hydrolases"/>
    <property type="match status" value="1"/>
</dbReference>
<keyword evidence="2" id="KW-0813">Transport</keyword>
<dbReference type="PANTHER" id="PTHR24221">
    <property type="entry name" value="ATP-BINDING CASSETTE SUB-FAMILY B"/>
    <property type="match status" value="1"/>
</dbReference>
<evidence type="ECO:0000256" key="1">
    <source>
        <dbReference type="ARBA" id="ARBA00004651"/>
    </source>
</evidence>
<keyword evidence="4 9" id="KW-0812">Transmembrane</keyword>
<dbReference type="InterPro" id="IPR003439">
    <property type="entry name" value="ABC_transporter-like_ATP-bd"/>
</dbReference>
<dbReference type="SMART" id="SM00382">
    <property type="entry name" value="AAA"/>
    <property type="match status" value="1"/>
</dbReference>
<dbReference type="PROSITE" id="PS50893">
    <property type="entry name" value="ABC_TRANSPORTER_2"/>
    <property type="match status" value="1"/>
</dbReference>
<keyword evidence="5" id="KW-0547">Nucleotide-binding</keyword>
<dbReference type="Pfam" id="PF00005">
    <property type="entry name" value="ABC_tran"/>
    <property type="match status" value="1"/>
</dbReference>